<dbReference type="PANTHER" id="PTHR38599">
    <property type="entry name" value="CUPIN DOMAIN PROTEIN (AFU_ORTHOLOGUE AFUA_3G13620)"/>
    <property type="match status" value="1"/>
</dbReference>
<accession>A0A1H7BGN9</accession>
<dbReference type="AlphaFoldDB" id="A0A1H7BGN9"/>
<feature type="domain" description="Cupin type-2" evidence="2">
    <location>
        <begin position="52"/>
        <end position="123"/>
    </location>
</feature>
<dbReference type="InterPro" id="IPR011051">
    <property type="entry name" value="RmlC_Cupin_sf"/>
</dbReference>
<evidence type="ECO:0000259" key="2">
    <source>
        <dbReference type="Pfam" id="PF07883"/>
    </source>
</evidence>
<keyword evidence="4" id="KW-1185">Reference proteome</keyword>
<dbReference type="PANTHER" id="PTHR38599:SF1">
    <property type="entry name" value="CUPIN DOMAIN PROTEIN (AFU_ORTHOLOGUE AFUA_3G13620)"/>
    <property type="match status" value="1"/>
</dbReference>
<dbReference type="OrthoDB" id="195923at2"/>
<dbReference type="EMBL" id="FNYE01000017">
    <property type="protein sequence ID" value="SEJ75487.1"/>
    <property type="molecule type" value="Genomic_DNA"/>
</dbReference>
<dbReference type="RefSeq" id="WP_090868783.1">
    <property type="nucleotide sequence ID" value="NZ_FNYE01000017.1"/>
</dbReference>
<sequence>MFRSKKSVMSLLVVTGALMGQAARAAAPEAIVTPVMTQPLDDYPGKEALMITVEYPPGSVDPVHRHYAHGFIYVLEGSIVMQVKGGKEVTLKPGQSFYEGPNDVHTVGRNASQTQPAKFLVVFLKDKGAPILVPEK</sequence>
<dbReference type="Proteomes" id="UP000198866">
    <property type="component" value="Unassembled WGS sequence"/>
</dbReference>
<dbReference type="InterPro" id="IPR014710">
    <property type="entry name" value="RmlC-like_jellyroll"/>
</dbReference>
<dbReference type="SUPFAM" id="SSF51182">
    <property type="entry name" value="RmlC-like cupins"/>
    <property type="match status" value="1"/>
</dbReference>
<reference evidence="4" key="1">
    <citation type="submission" date="2016-10" db="EMBL/GenBank/DDBJ databases">
        <authorList>
            <person name="Varghese N."/>
            <person name="Submissions S."/>
        </authorList>
    </citation>
    <scope>NUCLEOTIDE SEQUENCE [LARGE SCALE GENOMIC DNA]</scope>
    <source>
        <strain evidence="4">LMG 26031</strain>
    </source>
</reference>
<name>A0A1H7BGN9_9BURK</name>
<evidence type="ECO:0000256" key="1">
    <source>
        <dbReference type="SAM" id="SignalP"/>
    </source>
</evidence>
<dbReference type="Gene3D" id="2.60.120.10">
    <property type="entry name" value="Jelly Rolls"/>
    <property type="match status" value="1"/>
</dbReference>
<dbReference type="CDD" id="cd02234">
    <property type="entry name" value="cupin_BLR7677-like"/>
    <property type="match status" value="1"/>
</dbReference>
<proteinExistence type="predicted"/>
<gene>
    <name evidence="3" type="ORF">SAMN05192539_1017100</name>
</gene>
<protein>
    <submittedName>
        <fullName evidence="3">Cupin domain protein</fullName>
    </submittedName>
</protein>
<dbReference type="Pfam" id="PF07883">
    <property type="entry name" value="Cupin_2"/>
    <property type="match status" value="1"/>
</dbReference>
<keyword evidence="1" id="KW-0732">Signal</keyword>
<dbReference type="InterPro" id="IPR013096">
    <property type="entry name" value="Cupin_2"/>
</dbReference>
<evidence type="ECO:0000313" key="3">
    <source>
        <dbReference type="EMBL" id="SEJ75487.1"/>
    </source>
</evidence>
<dbReference type="STRING" id="667676.SAMN05192539_1017100"/>
<evidence type="ECO:0000313" key="4">
    <source>
        <dbReference type="Proteomes" id="UP000198866"/>
    </source>
</evidence>
<feature type="signal peptide" evidence="1">
    <location>
        <begin position="1"/>
        <end position="25"/>
    </location>
</feature>
<feature type="chain" id="PRO_5011485616" evidence="1">
    <location>
        <begin position="26"/>
        <end position="136"/>
    </location>
</feature>
<organism evidence="3 4">
    <name type="scientific">Paraburkholderia diazotrophica</name>
    <dbReference type="NCBI Taxonomy" id="667676"/>
    <lineage>
        <taxon>Bacteria</taxon>
        <taxon>Pseudomonadati</taxon>
        <taxon>Pseudomonadota</taxon>
        <taxon>Betaproteobacteria</taxon>
        <taxon>Burkholderiales</taxon>
        <taxon>Burkholderiaceae</taxon>
        <taxon>Paraburkholderia</taxon>
    </lineage>
</organism>